<accession>A0A916YUV2</accession>
<sequence>MRKLLQIIIISIFTTFVSKAQVPNGFVDQLHSNNWQNPTGLTFDANGKMYVWEKDGKVYVVENNVKTLFIDISEEVAIYGDYGILGFALDPNFINNGHVYLYYVVDRHYLLNYGTEGYDPNTSLEGATIARVTRYTTPTPQTPTTVDYGSRLVLLGETKSTGIPITGTNHAGGGMAFGNDGTLFIGSGDGGLGIDYDGEALADGILSEAENVEDRVYRCQMINSLNGKILRIDPNTGDGVGGNPFYDSNAPRSAQSRVWALGFRNPFRLSVRPNSGSPGIVYIGEVGWNNREELNIITQGGQNFGWPIYEGNDRPTLWSNPTYTPATYKKPTVEWIHEGSQEDISARVIINDMAHTIGSDEFPGSNFTGTCSIGGVWYTGTAFPEEYRNSYIFADFTPGWIKSFSFDNNENPTSFRDLNTIALGAVTLAYNPADQALYYVKLGFNEGDPQEIRRIYYTLGTNIAPTAKFTPSTKNGTSPLNVTFDASASTDPENTGTLTYTWDFGDGQTGSGVNPSHTFDNGSSNPQAFKVLLTVTDEGGLTDTTSTIISLNNTPPVINSTSVDAINFFNNNGTDIIALSAQVSDNEEASSQLTYRWTVRLYHDDHSHPALDVTRQTSQVNLEIVPCDGHLYFYRVTLRVTDSYGLSTTSIKDIYPNCNPSDITPPDEPLIKVYNITNNSFNLSWNSVSDNTGINSYEIFVNGVSKAIVNAQTLSYQYTSQTSILNQSFECYVKAIDLGNNATPSSKIDFVAKANSGGSAQVYVSDLTAVSSTNGFGPVEIDKSNGEDAVGDGRTLTLNGTTYAKGLGTHANSEIIYNLTPNQYNTFKAKIGIDDEVLDGNCGSVIFKIYKDNNLAYTSPTLYPSSATVDVNLDISNTSQIKLITDTSGDNNFCDHGDWADAKFLLESVNSDVLPPTTPSNLTSIAPISNNYQLSWNPSTDDVTTNITYEIIVNGVKIDSTVNLSYSLPALAAGTYIVSVQARDDANNRAASKSLALTFTPCVSSLNLTTADNYTNTNATLKAADSISASNALSGASKVNYQATNKIELLPGFSVSAGSVFKATIQGCDN</sequence>
<dbReference type="Gene3D" id="2.60.120.1060">
    <property type="entry name" value="NPCBM/NEW2 domain"/>
    <property type="match status" value="1"/>
</dbReference>
<dbReference type="InterPro" id="IPR003961">
    <property type="entry name" value="FN3_dom"/>
</dbReference>
<organism evidence="3 4">
    <name type="scientific">Emticicia aquatilis</name>
    <dbReference type="NCBI Taxonomy" id="1537369"/>
    <lineage>
        <taxon>Bacteria</taxon>
        <taxon>Pseudomonadati</taxon>
        <taxon>Bacteroidota</taxon>
        <taxon>Cytophagia</taxon>
        <taxon>Cytophagales</taxon>
        <taxon>Leadbetterellaceae</taxon>
        <taxon>Emticicia</taxon>
    </lineage>
</organism>
<dbReference type="PROSITE" id="PS50093">
    <property type="entry name" value="PKD"/>
    <property type="match status" value="1"/>
</dbReference>
<name>A0A916YUV2_9BACT</name>
<dbReference type="Proteomes" id="UP000609064">
    <property type="component" value="Unassembled WGS sequence"/>
</dbReference>
<dbReference type="Pfam" id="PF18911">
    <property type="entry name" value="PKD_4"/>
    <property type="match status" value="1"/>
</dbReference>
<dbReference type="InterPro" id="IPR008979">
    <property type="entry name" value="Galactose-bd-like_sf"/>
</dbReference>
<comment type="caution">
    <text evidence="3">The sequence shown here is derived from an EMBL/GenBank/DDBJ whole genome shotgun (WGS) entry which is preliminary data.</text>
</comment>
<keyword evidence="4" id="KW-1185">Reference proteome</keyword>
<protein>
    <recommendedName>
        <fullName evidence="2">PKD domain-containing protein</fullName>
    </recommendedName>
</protein>
<dbReference type="PANTHER" id="PTHR19328">
    <property type="entry name" value="HEDGEHOG-INTERACTING PROTEIN"/>
    <property type="match status" value="1"/>
</dbReference>
<dbReference type="InterPro" id="IPR000601">
    <property type="entry name" value="PKD_dom"/>
</dbReference>
<dbReference type="InterPro" id="IPR055015">
    <property type="entry name" value="GCX_COOH"/>
</dbReference>
<reference evidence="3" key="2">
    <citation type="submission" date="2020-09" db="EMBL/GenBank/DDBJ databases">
        <authorList>
            <person name="Sun Q."/>
            <person name="Zhou Y."/>
        </authorList>
    </citation>
    <scope>NUCLEOTIDE SEQUENCE</scope>
    <source>
        <strain evidence="3">CGMCC 1.15958</strain>
    </source>
</reference>
<feature type="signal peptide" evidence="1">
    <location>
        <begin position="1"/>
        <end position="20"/>
    </location>
</feature>
<evidence type="ECO:0000313" key="4">
    <source>
        <dbReference type="Proteomes" id="UP000609064"/>
    </source>
</evidence>
<dbReference type="SMART" id="SM00089">
    <property type="entry name" value="PKD"/>
    <property type="match status" value="1"/>
</dbReference>
<dbReference type="InterPro" id="IPR022409">
    <property type="entry name" value="PKD/Chitinase_dom"/>
</dbReference>
<reference evidence="3" key="1">
    <citation type="journal article" date="2014" name="Int. J. Syst. Evol. Microbiol.">
        <title>Complete genome sequence of Corynebacterium casei LMG S-19264T (=DSM 44701T), isolated from a smear-ripened cheese.</title>
        <authorList>
            <consortium name="US DOE Joint Genome Institute (JGI-PGF)"/>
            <person name="Walter F."/>
            <person name="Albersmeier A."/>
            <person name="Kalinowski J."/>
            <person name="Ruckert C."/>
        </authorList>
    </citation>
    <scope>NUCLEOTIDE SEQUENCE</scope>
    <source>
        <strain evidence="3">CGMCC 1.15958</strain>
    </source>
</reference>
<dbReference type="SMART" id="SM00776">
    <property type="entry name" value="NPCBM"/>
    <property type="match status" value="1"/>
</dbReference>
<dbReference type="SUPFAM" id="SSF49299">
    <property type="entry name" value="PKD domain"/>
    <property type="match status" value="1"/>
</dbReference>
<feature type="chain" id="PRO_5037042971" description="PKD domain-containing protein" evidence="1">
    <location>
        <begin position="21"/>
        <end position="1070"/>
    </location>
</feature>
<dbReference type="InterPro" id="IPR013222">
    <property type="entry name" value="Glyco_hyd_98_carb-bd"/>
</dbReference>
<dbReference type="Pfam" id="PF07995">
    <property type="entry name" value="GSDH"/>
    <property type="match status" value="1"/>
</dbReference>
<keyword evidence="1" id="KW-0732">Signal</keyword>
<feature type="domain" description="PKD" evidence="2">
    <location>
        <begin position="465"/>
        <end position="519"/>
    </location>
</feature>
<dbReference type="InterPro" id="IPR011042">
    <property type="entry name" value="6-blade_b-propeller_TolB-like"/>
</dbReference>
<dbReference type="InterPro" id="IPR012938">
    <property type="entry name" value="Glc/Sorbosone_DH"/>
</dbReference>
<gene>
    <name evidence="3" type="ORF">GCM10011514_26930</name>
</gene>
<evidence type="ECO:0000256" key="1">
    <source>
        <dbReference type="SAM" id="SignalP"/>
    </source>
</evidence>
<dbReference type="Gene3D" id="2.120.10.30">
    <property type="entry name" value="TolB, C-terminal domain"/>
    <property type="match status" value="1"/>
</dbReference>
<dbReference type="AlphaFoldDB" id="A0A916YUV2"/>
<dbReference type="Pfam" id="PF08305">
    <property type="entry name" value="NPCBM"/>
    <property type="match status" value="1"/>
</dbReference>
<dbReference type="CDD" id="cd00063">
    <property type="entry name" value="FN3"/>
    <property type="match status" value="1"/>
</dbReference>
<dbReference type="PANTHER" id="PTHR19328:SF13">
    <property type="entry name" value="HIPL1 PROTEIN"/>
    <property type="match status" value="1"/>
</dbReference>
<dbReference type="EMBL" id="BMKK01000005">
    <property type="protein sequence ID" value="GGD61516.1"/>
    <property type="molecule type" value="Genomic_DNA"/>
</dbReference>
<evidence type="ECO:0000259" key="2">
    <source>
        <dbReference type="PROSITE" id="PS50093"/>
    </source>
</evidence>
<dbReference type="CDD" id="cd00146">
    <property type="entry name" value="PKD"/>
    <property type="match status" value="1"/>
</dbReference>
<evidence type="ECO:0000313" key="3">
    <source>
        <dbReference type="EMBL" id="GGD61516.1"/>
    </source>
</evidence>
<dbReference type="SUPFAM" id="SSF50952">
    <property type="entry name" value="Soluble quinoprotein glucose dehydrogenase"/>
    <property type="match status" value="1"/>
</dbReference>
<dbReference type="InterPro" id="IPR013783">
    <property type="entry name" value="Ig-like_fold"/>
</dbReference>
<dbReference type="RefSeq" id="WP_188766625.1">
    <property type="nucleotide sequence ID" value="NZ_BMKK01000005.1"/>
</dbReference>
<dbReference type="SUPFAM" id="SSF49265">
    <property type="entry name" value="Fibronectin type III"/>
    <property type="match status" value="2"/>
</dbReference>
<dbReference type="InterPro" id="IPR011041">
    <property type="entry name" value="Quinoprot_gluc/sorb_DH_b-prop"/>
</dbReference>
<dbReference type="SUPFAM" id="SSF49785">
    <property type="entry name" value="Galactose-binding domain-like"/>
    <property type="match status" value="1"/>
</dbReference>
<dbReference type="SMART" id="SM00060">
    <property type="entry name" value="FN3"/>
    <property type="match status" value="2"/>
</dbReference>
<dbReference type="InterPro" id="IPR038637">
    <property type="entry name" value="NPCBM_sf"/>
</dbReference>
<dbReference type="InterPro" id="IPR035986">
    <property type="entry name" value="PKD_dom_sf"/>
</dbReference>
<proteinExistence type="predicted"/>
<dbReference type="Gene3D" id="2.60.40.10">
    <property type="entry name" value="Immunoglobulins"/>
    <property type="match status" value="3"/>
</dbReference>
<dbReference type="NCBIfam" id="NF045639">
    <property type="entry name" value="GCX_COOH"/>
    <property type="match status" value="1"/>
</dbReference>
<dbReference type="InterPro" id="IPR036116">
    <property type="entry name" value="FN3_sf"/>
</dbReference>